<organism evidence="1 2">
    <name type="scientific">Streptococcus sciuri</name>
    <dbReference type="NCBI Taxonomy" id="2973939"/>
    <lineage>
        <taxon>Bacteria</taxon>
        <taxon>Bacillati</taxon>
        <taxon>Bacillota</taxon>
        <taxon>Bacilli</taxon>
        <taxon>Lactobacillales</taxon>
        <taxon>Streptococcaceae</taxon>
        <taxon>Streptococcus</taxon>
    </lineage>
</organism>
<dbReference type="GO" id="GO:0008168">
    <property type="term" value="F:methyltransferase activity"/>
    <property type="evidence" value="ECO:0007669"/>
    <property type="project" value="UniProtKB-KW"/>
</dbReference>
<evidence type="ECO:0000313" key="1">
    <source>
        <dbReference type="EMBL" id="MCS4487416.1"/>
    </source>
</evidence>
<name>A0ABT2F4N2_9STRE</name>
<accession>A0ABT2F4N2</accession>
<gene>
    <name evidence="1" type="ORF">NXS10_00265</name>
</gene>
<dbReference type="EMBL" id="JANUXX010000001">
    <property type="protein sequence ID" value="MCS4487416.1"/>
    <property type="molecule type" value="Genomic_DNA"/>
</dbReference>
<reference evidence="1 2" key="1">
    <citation type="journal article" date="2023" name="Int. J. Syst. Evol. Microbiol.">
        <title>Streptococcus sciuri sp. nov., Staphylococcus marylandisciuri sp. nov. and Staphylococcus americanisciuri sp. nov., isolated from faeces of eastern grey squirrel (Sciurus carolinensis).</title>
        <authorList>
            <person name="Volokhov D.V."/>
            <person name="Zagorodnyaya T.A."/>
            <person name="Furtak V.A."/>
            <person name="Nattanmai G."/>
            <person name="Randall L."/>
            <person name="Jose S."/>
            <person name="Gao Y."/>
            <person name="Eisenberg T."/>
            <person name="Delmonte P."/>
            <person name="Blom J."/>
            <person name="Mitchell K.K."/>
        </authorList>
    </citation>
    <scope>NUCLEOTIDE SEQUENCE [LARGE SCALE GENOMIC DNA]</scope>
    <source>
        <strain evidence="1 2">SQ9-PEA</strain>
    </source>
</reference>
<dbReference type="SUPFAM" id="SSF53335">
    <property type="entry name" value="S-adenosyl-L-methionine-dependent methyltransferases"/>
    <property type="match status" value="1"/>
</dbReference>
<comment type="caution">
    <text evidence="1">The sequence shown here is derived from an EMBL/GenBank/DDBJ whole genome shotgun (WGS) entry which is preliminary data.</text>
</comment>
<dbReference type="GO" id="GO:0032259">
    <property type="term" value="P:methylation"/>
    <property type="evidence" value="ECO:0007669"/>
    <property type="project" value="UniProtKB-KW"/>
</dbReference>
<dbReference type="RefSeq" id="WP_259136430.1">
    <property type="nucleotide sequence ID" value="NZ_JANUXX010000001.1"/>
</dbReference>
<dbReference type="InterPro" id="IPR029063">
    <property type="entry name" value="SAM-dependent_MTases_sf"/>
</dbReference>
<proteinExistence type="predicted"/>
<keyword evidence="2" id="KW-1185">Reference proteome</keyword>
<sequence length="205" mass="23774">MTNPWKEIPLSDYENHMQLDSVMQLQTMNQMMKEQFNTYPVHSTIILGVAGGNGLEHIDKNKYKKVYGIDINKAYLKAVTKRYSALSDRLECIALNLIEETDKLPQAELLVANLLIEYIGYDCFKKAVEQIQPLYVSCIIQINIDDTWVSNSPYLHVFDNLDKVHHQMEESLVIQTLEEIGYHLIKQIETPLPNGKQFVRLEFKQ</sequence>
<evidence type="ECO:0000313" key="2">
    <source>
        <dbReference type="Proteomes" id="UP001206548"/>
    </source>
</evidence>
<keyword evidence="1" id="KW-0489">Methyltransferase</keyword>
<dbReference type="Proteomes" id="UP001206548">
    <property type="component" value="Unassembled WGS sequence"/>
</dbReference>
<keyword evidence="1" id="KW-0808">Transferase</keyword>
<dbReference type="Gene3D" id="3.40.50.150">
    <property type="entry name" value="Vaccinia Virus protein VP39"/>
    <property type="match status" value="1"/>
</dbReference>
<protein>
    <submittedName>
        <fullName evidence="1">Methyltransferase type 11</fullName>
    </submittedName>
</protein>